<feature type="transmembrane region" description="Helical" evidence="1">
    <location>
        <begin position="48"/>
        <end position="72"/>
    </location>
</feature>
<keyword evidence="1" id="KW-0812">Transmembrane</keyword>
<keyword evidence="1" id="KW-0472">Membrane</keyword>
<feature type="transmembrane region" description="Helical" evidence="1">
    <location>
        <begin position="114"/>
        <end position="141"/>
    </location>
</feature>
<evidence type="ECO:0000256" key="1">
    <source>
        <dbReference type="SAM" id="Phobius"/>
    </source>
</evidence>
<evidence type="ECO:0000313" key="3">
    <source>
        <dbReference type="Proteomes" id="UP000286985"/>
    </source>
</evidence>
<dbReference type="EMBL" id="PIPU01000003">
    <property type="protein sequence ID" value="RUO47877.1"/>
    <property type="molecule type" value="Genomic_DNA"/>
</dbReference>
<comment type="caution">
    <text evidence="2">The sequence shown here is derived from an EMBL/GenBank/DDBJ whole genome shotgun (WGS) entry which is preliminary data.</text>
</comment>
<evidence type="ECO:0000313" key="2">
    <source>
        <dbReference type="EMBL" id="RUO47877.1"/>
    </source>
</evidence>
<name>A0A432XH32_9GAMM</name>
<reference evidence="3" key="1">
    <citation type="journal article" date="2018" name="Front. Microbiol.">
        <title>Genome-Based Analysis Reveals the Taxonomy and Diversity of the Family Idiomarinaceae.</title>
        <authorList>
            <person name="Liu Y."/>
            <person name="Lai Q."/>
            <person name="Shao Z."/>
        </authorList>
    </citation>
    <scope>NUCLEOTIDE SEQUENCE [LARGE SCALE GENOMIC DNA]</scope>
    <source>
        <strain evidence="3">908033</strain>
    </source>
</reference>
<protein>
    <submittedName>
        <fullName evidence="2">Uncharacterized protein</fullName>
    </submittedName>
</protein>
<feature type="transmembrane region" description="Helical" evidence="1">
    <location>
        <begin position="84"/>
        <end position="102"/>
    </location>
</feature>
<feature type="transmembrane region" description="Helical" evidence="1">
    <location>
        <begin position="7"/>
        <end position="28"/>
    </location>
</feature>
<organism evidence="2 3">
    <name type="scientific">Pseudidiomarina donghaiensis</name>
    <dbReference type="NCBI Taxonomy" id="519452"/>
    <lineage>
        <taxon>Bacteria</taxon>
        <taxon>Pseudomonadati</taxon>
        <taxon>Pseudomonadota</taxon>
        <taxon>Gammaproteobacteria</taxon>
        <taxon>Alteromonadales</taxon>
        <taxon>Idiomarinaceae</taxon>
        <taxon>Pseudidiomarina</taxon>
    </lineage>
</organism>
<dbReference type="AlphaFoldDB" id="A0A432XH32"/>
<gene>
    <name evidence="2" type="ORF">CWE24_07760</name>
</gene>
<proteinExistence type="predicted"/>
<sequence>MENKPKYIVASAMSSFIVPFAMVVWFVFTYSFTNPDGTPDNAPIRSIPAVFLFSILVFLFQLAAYTALGNSIHKQQSPNIKPGAVYATVLSTPMAILVYLIATMPGQSEPPSTLLAITITLQLFAFLWASFITGAFVQLWLVNKHNKSINYAPSAPDAQKARAGY</sequence>
<dbReference type="STRING" id="519452.SAMN04488139_1371"/>
<dbReference type="OrthoDB" id="9971668at2"/>
<accession>A0A432XH32</accession>
<dbReference type="Proteomes" id="UP000286985">
    <property type="component" value="Unassembled WGS sequence"/>
</dbReference>
<keyword evidence="1" id="KW-1133">Transmembrane helix</keyword>
<dbReference type="RefSeq" id="WP_092839510.1">
    <property type="nucleotide sequence ID" value="NZ_FPCF01000002.1"/>
</dbReference>
<keyword evidence="3" id="KW-1185">Reference proteome</keyword>